<keyword evidence="1" id="KW-1133">Transmembrane helix</keyword>
<feature type="transmembrane region" description="Helical" evidence="1">
    <location>
        <begin position="36"/>
        <end position="57"/>
    </location>
</feature>
<feature type="non-terminal residue" evidence="2">
    <location>
        <position position="1"/>
    </location>
</feature>
<proteinExistence type="predicted"/>
<keyword evidence="1" id="KW-0472">Membrane</keyword>
<evidence type="ECO:0000256" key="1">
    <source>
        <dbReference type="SAM" id="Phobius"/>
    </source>
</evidence>
<reference evidence="2" key="1">
    <citation type="submission" date="2015-04" db="EMBL/GenBank/DDBJ databases">
        <title>The genome sequence of the plant pathogenic Rhizarian Plasmodiophora brassicae reveals insights in its biotrophic life cycle and the origin of chitin synthesis.</title>
        <authorList>
            <person name="Schwelm A."/>
            <person name="Fogelqvist J."/>
            <person name="Knaust A."/>
            <person name="Julke S."/>
            <person name="Lilja T."/>
            <person name="Dhandapani V."/>
            <person name="Bonilla-Rosso G."/>
            <person name="Karlsson M."/>
            <person name="Shevchenko A."/>
            <person name="Choi S.R."/>
            <person name="Kim H.G."/>
            <person name="Park J.Y."/>
            <person name="Lim Y.P."/>
            <person name="Ludwig-Muller J."/>
            <person name="Dixelius C."/>
        </authorList>
    </citation>
    <scope>NUCLEOTIDE SEQUENCE</scope>
    <source>
        <tissue evidence="2">Potato root galls</tissue>
    </source>
</reference>
<organism evidence="2">
    <name type="scientific">Spongospora subterranea</name>
    <dbReference type="NCBI Taxonomy" id="70186"/>
    <lineage>
        <taxon>Eukaryota</taxon>
        <taxon>Sar</taxon>
        <taxon>Rhizaria</taxon>
        <taxon>Endomyxa</taxon>
        <taxon>Phytomyxea</taxon>
        <taxon>Plasmodiophorida</taxon>
        <taxon>Plasmodiophoridae</taxon>
        <taxon>Spongospora</taxon>
    </lineage>
</organism>
<accession>A0A0H5QMP5</accession>
<protein>
    <submittedName>
        <fullName evidence="2">Uncharacterized protein</fullName>
    </submittedName>
</protein>
<keyword evidence="1" id="KW-0812">Transmembrane</keyword>
<dbReference type="EMBL" id="HACM01002826">
    <property type="protein sequence ID" value="CRZ03268.1"/>
    <property type="molecule type" value="Transcribed_RNA"/>
</dbReference>
<sequence>ILMLLSRSSSRQQCSDVNLYKLFLTVQITMSLKSSYPAILGLSLLLNIITMLLDIAYGSALRRFDSQSTQFIECLSAPDARMGKAILLEIFVDQKIHFFASFCILSVPRLYGHR</sequence>
<dbReference type="AlphaFoldDB" id="A0A0H5QMP5"/>
<evidence type="ECO:0000313" key="2">
    <source>
        <dbReference type="EMBL" id="CRZ03268.1"/>
    </source>
</evidence>
<name>A0A0H5QMP5_9EUKA</name>